<reference evidence="9" key="1">
    <citation type="submission" date="2019-05" db="EMBL/GenBank/DDBJ databases">
        <title>Methanoculleus sp. FWC-SCC1, a methanogenic archaeon isolated from deep marine cold seep.</title>
        <authorList>
            <person name="Chen Y.-W."/>
            <person name="Chen S.-C."/>
            <person name="Teng N.-H."/>
            <person name="Lai M.-C."/>
        </authorList>
    </citation>
    <scope>NUCLEOTIDE SEQUENCE</scope>
    <source>
        <strain evidence="9">FWC-SCC1</strain>
    </source>
</reference>
<dbReference type="Gene3D" id="1.10.287.1260">
    <property type="match status" value="1"/>
</dbReference>
<dbReference type="RefSeq" id="WP_301662410.1">
    <property type="nucleotide sequence ID" value="NZ_VCYH01000001.1"/>
</dbReference>
<evidence type="ECO:0000313" key="10">
    <source>
        <dbReference type="Proteomes" id="UP001168338"/>
    </source>
</evidence>
<keyword evidence="3" id="KW-1003">Cell membrane</keyword>
<gene>
    <name evidence="9" type="ORF">FGU65_00335</name>
</gene>
<evidence type="ECO:0000256" key="4">
    <source>
        <dbReference type="ARBA" id="ARBA00022692"/>
    </source>
</evidence>
<evidence type="ECO:0000256" key="1">
    <source>
        <dbReference type="ARBA" id="ARBA00004651"/>
    </source>
</evidence>
<dbReference type="InterPro" id="IPR010920">
    <property type="entry name" value="LSM_dom_sf"/>
</dbReference>
<dbReference type="Pfam" id="PF00924">
    <property type="entry name" value="MS_channel_2nd"/>
    <property type="match status" value="1"/>
</dbReference>
<dbReference type="PANTHER" id="PTHR30221:SF1">
    <property type="entry name" value="SMALL-CONDUCTANCE MECHANOSENSITIVE CHANNEL"/>
    <property type="match status" value="1"/>
</dbReference>
<dbReference type="InterPro" id="IPR006685">
    <property type="entry name" value="MscS_channel_2nd"/>
</dbReference>
<keyword evidence="6 7" id="KW-0472">Membrane</keyword>
<feature type="domain" description="Mechanosensitive ion channel MscS" evidence="8">
    <location>
        <begin position="105"/>
        <end position="165"/>
    </location>
</feature>
<name>A0ABT8M646_9EURY</name>
<dbReference type="PANTHER" id="PTHR30221">
    <property type="entry name" value="SMALL-CONDUCTANCE MECHANOSENSITIVE CHANNEL"/>
    <property type="match status" value="1"/>
</dbReference>
<dbReference type="InterPro" id="IPR023408">
    <property type="entry name" value="MscS_beta-dom_sf"/>
</dbReference>
<feature type="transmembrane region" description="Helical" evidence="7">
    <location>
        <begin position="88"/>
        <end position="107"/>
    </location>
</feature>
<dbReference type="InterPro" id="IPR011066">
    <property type="entry name" value="MscS_channel_C_sf"/>
</dbReference>
<evidence type="ECO:0000313" key="9">
    <source>
        <dbReference type="EMBL" id="MDN7023359.1"/>
    </source>
</evidence>
<dbReference type="SUPFAM" id="SSF82689">
    <property type="entry name" value="Mechanosensitive channel protein MscS (YggB), C-terminal domain"/>
    <property type="match status" value="1"/>
</dbReference>
<protein>
    <submittedName>
        <fullName evidence="9">Mechanosensitive ion channel</fullName>
    </submittedName>
</protein>
<evidence type="ECO:0000256" key="6">
    <source>
        <dbReference type="ARBA" id="ARBA00023136"/>
    </source>
</evidence>
<evidence type="ECO:0000256" key="5">
    <source>
        <dbReference type="ARBA" id="ARBA00022989"/>
    </source>
</evidence>
<sequence>MIEFVPSEITDLPLRDIDLGTVFFILYVLVIAYLLVKAVAYILKRIAERPGQRRMVFTMLIPLTRLIIYVSALYLILQAIFNPTVSEIVALAVIFGAAVGFGLKDIFADILGGIVISFERPYQIGDKISAKGHYGEVVDIGLRATRILTPDDTLVSIPNVAVFSEATASSNAGKTEMMVVVDLFIDHGNDPELAMAILKDAVVTSKYVYVSPTCPFTILLEDFPFYKRVRAKAYVNDLRYEFEFRSEVTRRTWREFRQQGIAPPRLSAIPPDEQASD</sequence>
<dbReference type="InterPro" id="IPR011014">
    <property type="entry name" value="MscS_channel_TM-2"/>
</dbReference>
<evidence type="ECO:0000256" key="3">
    <source>
        <dbReference type="ARBA" id="ARBA00022475"/>
    </source>
</evidence>
<dbReference type="SUPFAM" id="SSF50182">
    <property type="entry name" value="Sm-like ribonucleoproteins"/>
    <property type="match status" value="1"/>
</dbReference>
<dbReference type="Gene3D" id="2.30.30.60">
    <property type="match status" value="1"/>
</dbReference>
<keyword evidence="4 7" id="KW-0812">Transmembrane</keyword>
<comment type="similarity">
    <text evidence="2">Belongs to the MscS (TC 1.A.23) family.</text>
</comment>
<feature type="transmembrane region" description="Helical" evidence="7">
    <location>
        <begin position="55"/>
        <end position="76"/>
    </location>
</feature>
<keyword evidence="5 7" id="KW-1133">Transmembrane helix</keyword>
<comment type="subcellular location">
    <subcellularLocation>
        <location evidence="1">Cell membrane</location>
        <topology evidence="1">Multi-pass membrane protein</topology>
    </subcellularLocation>
</comment>
<dbReference type="InterPro" id="IPR045275">
    <property type="entry name" value="MscS_archaea/bacteria_type"/>
</dbReference>
<feature type="transmembrane region" description="Helical" evidence="7">
    <location>
        <begin position="20"/>
        <end position="43"/>
    </location>
</feature>
<proteinExistence type="inferred from homology"/>
<dbReference type="EMBL" id="VCYH01000001">
    <property type="protein sequence ID" value="MDN7023359.1"/>
    <property type="molecule type" value="Genomic_DNA"/>
</dbReference>
<evidence type="ECO:0000259" key="8">
    <source>
        <dbReference type="Pfam" id="PF00924"/>
    </source>
</evidence>
<comment type="caution">
    <text evidence="9">The sequence shown here is derived from an EMBL/GenBank/DDBJ whole genome shotgun (WGS) entry which is preliminary data.</text>
</comment>
<organism evidence="9 10">
    <name type="scientific">Methanoculleus frigidifontis</name>
    <dbReference type="NCBI Taxonomy" id="2584085"/>
    <lineage>
        <taxon>Archaea</taxon>
        <taxon>Methanobacteriati</taxon>
        <taxon>Methanobacteriota</taxon>
        <taxon>Stenosarchaea group</taxon>
        <taxon>Methanomicrobia</taxon>
        <taxon>Methanomicrobiales</taxon>
        <taxon>Methanomicrobiaceae</taxon>
        <taxon>Methanoculleus</taxon>
    </lineage>
</organism>
<keyword evidence="10" id="KW-1185">Reference proteome</keyword>
<dbReference type="Proteomes" id="UP001168338">
    <property type="component" value="Unassembled WGS sequence"/>
</dbReference>
<accession>A0ABT8M646</accession>
<evidence type="ECO:0000256" key="7">
    <source>
        <dbReference type="SAM" id="Phobius"/>
    </source>
</evidence>
<evidence type="ECO:0000256" key="2">
    <source>
        <dbReference type="ARBA" id="ARBA00008017"/>
    </source>
</evidence>
<dbReference type="SUPFAM" id="SSF82861">
    <property type="entry name" value="Mechanosensitive channel protein MscS (YggB), transmembrane region"/>
    <property type="match status" value="1"/>
</dbReference>